<dbReference type="Proteomes" id="UP000776983">
    <property type="component" value="Unassembled WGS sequence"/>
</dbReference>
<comment type="caution">
    <text evidence="1">The sequence shown here is derived from an EMBL/GenBank/DDBJ whole genome shotgun (WGS) entry which is preliminary data.</text>
</comment>
<evidence type="ECO:0000313" key="2">
    <source>
        <dbReference type="Proteomes" id="UP000776983"/>
    </source>
</evidence>
<organism evidence="1 2">
    <name type="scientific">Mesopusillimonas faecipullorum</name>
    <dbReference type="NCBI Taxonomy" id="2755040"/>
    <lineage>
        <taxon>Bacteria</taxon>
        <taxon>Pseudomonadati</taxon>
        <taxon>Pseudomonadota</taxon>
        <taxon>Betaproteobacteria</taxon>
        <taxon>Burkholderiales</taxon>
        <taxon>Alcaligenaceae</taxon>
        <taxon>Mesopusillimonas</taxon>
    </lineage>
</organism>
<proteinExistence type="predicted"/>
<dbReference type="RefSeq" id="WP_226954491.1">
    <property type="nucleotide sequence ID" value="NZ_JACDXW010000005.1"/>
</dbReference>
<evidence type="ECO:0000313" key="1">
    <source>
        <dbReference type="EMBL" id="MCB5364103.1"/>
    </source>
</evidence>
<accession>A0ABS8CDJ2</accession>
<reference evidence="1 2" key="1">
    <citation type="submission" date="2020-07" db="EMBL/GenBank/DDBJ databases">
        <title>Pusillimonas sp. nov., isolated from poultry manure in Taiwan.</title>
        <authorList>
            <person name="Lin S.-Y."/>
            <person name="Tang Y.-S."/>
            <person name="Young C.-C."/>
        </authorList>
    </citation>
    <scope>NUCLEOTIDE SEQUENCE [LARGE SCALE GENOMIC DNA]</scope>
    <source>
        <strain evidence="1 2">CC-YST705</strain>
    </source>
</reference>
<evidence type="ECO:0008006" key="3">
    <source>
        <dbReference type="Google" id="ProtNLM"/>
    </source>
</evidence>
<sequence>MTLLPGQPFRTPCPTGACDCQFELLDAPEADARVRLLTAQQEKALIARIERIHSYEDLMRVLDLIYQQLGVRLVVSAGDGEVRTVRGLHIEMLPQPGLCKKTRSSLPKALRRCLDANQHIVHELLDRQSLWGRR</sequence>
<keyword evidence="2" id="KW-1185">Reference proteome</keyword>
<protein>
    <recommendedName>
        <fullName evidence="3">Ribosomal protein S3AE</fullName>
    </recommendedName>
</protein>
<name>A0ABS8CDJ2_9BURK</name>
<gene>
    <name evidence="1" type="ORF">H0484_10140</name>
</gene>
<dbReference type="EMBL" id="JACDXW010000005">
    <property type="protein sequence ID" value="MCB5364103.1"/>
    <property type="molecule type" value="Genomic_DNA"/>
</dbReference>